<dbReference type="PANTHER" id="PTHR23270:SF10">
    <property type="entry name" value="PROTEIN RRP5 HOMOLOG"/>
    <property type="match status" value="1"/>
</dbReference>
<feature type="region of interest" description="Disordered" evidence="11">
    <location>
        <begin position="92"/>
        <end position="144"/>
    </location>
</feature>
<keyword evidence="4" id="KW-0698">rRNA processing</keyword>
<evidence type="ECO:0000256" key="11">
    <source>
        <dbReference type="SAM" id="MobiDB-lite"/>
    </source>
</evidence>
<keyword evidence="14" id="KW-1185">Reference proteome</keyword>
<dbReference type="GO" id="GO:0003723">
    <property type="term" value="F:RNA binding"/>
    <property type="evidence" value="ECO:0007669"/>
    <property type="project" value="TreeGrafter"/>
</dbReference>
<dbReference type="Pfam" id="PF23459">
    <property type="entry name" value="S1_RRP5"/>
    <property type="match status" value="2"/>
</dbReference>
<dbReference type="PANTHER" id="PTHR23270">
    <property type="entry name" value="PROGRAMMED CELL DEATH PROTEIN 11 PRE-RRNA PROCESSING PROTEIN RRP5"/>
    <property type="match status" value="1"/>
</dbReference>
<feature type="domain" description="S1 motif" evidence="12">
    <location>
        <begin position="1048"/>
        <end position="1119"/>
    </location>
</feature>
<dbReference type="InterPro" id="IPR011990">
    <property type="entry name" value="TPR-like_helical_dom_sf"/>
</dbReference>
<evidence type="ECO:0000256" key="4">
    <source>
        <dbReference type="ARBA" id="ARBA00022552"/>
    </source>
</evidence>
<feature type="compositionally biased region" description="Polar residues" evidence="11">
    <location>
        <begin position="36"/>
        <end position="47"/>
    </location>
</feature>
<dbReference type="PROSITE" id="PS50126">
    <property type="entry name" value="S1"/>
    <property type="match status" value="11"/>
</dbReference>
<feature type="compositionally biased region" description="Basic residues" evidence="11">
    <location>
        <begin position="118"/>
        <end position="127"/>
    </location>
</feature>
<gene>
    <name evidence="13" type="ORF">P280DRAFT_440297</name>
</gene>
<evidence type="ECO:0000313" key="14">
    <source>
        <dbReference type="Proteomes" id="UP000799753"/>
    </source>
</evidence>
<dbReference type="InterPro" id="IPR008847">
    <property type="entry name" value="Suf"/>
</dbReference>
<organism evidence="13 14">
    <name type="scientific">Massarina eburnea CBS 473.64</name>
    <dbReference type="NCBI Taxonomy" id="1395130"/>
    <lineage>
        <taxon>Eukaryota</taxon>
        <taxon>Fungi</taxon>
        <taxon>Dikarya</taxon>
        <taxon>Ascomycota</taxon>
        <taxon>Pezizomycotina</taxon>
        <taxon>Dothideomycetes</taxon>
        <taxon>Pleosporomycetidae</taxon>
        <taxon>Pleosporales</taxon>
        <taxon>Massarineae</taxon>
        <taxon>Massarinaceae</taxon>
        <taxon>Massarina</taxon>
    </lineage>
</organism>
<feature type="domain" description="S1 motif" evidence="12">
    <location>
        <begin position="942"/>
        <end position="1018"/>
    </location>
</feature>
<evidence type="ECO:0000256" key="6">
    <source>
        <dbReference type="ARBA" id="ARBA00022737"/>
    </source>
</evidence>
<keyword evidence="6" id="KW-0677">Repeat</keyword>
<keyword evidence="7" id="KW-0539">Nucleus</keyword>
<dbReference type="InterPro" id="IPR045209">
    <property type="entry name" value="Rrp5"/>
</dbReference>
<dbReference type="SUPFAM" id="SSF50249">
    <property type="entry name" value="Nucleic acid-binding proteins"/>
    <property type="match status" value="12"/>
</dbReference>
<protein>
    <recommendedName>
        <fullName evidence="9">rRNA biogenesis protein RRP5</fullName>
    </recommendedName>
    <alternativeName>
        <fullName evidence="10">Ribosomal RNA-processing protein 5</fullName>
    </alternativeName>
</protein>
<dbReference type="CDD" id="cd05703">
    <property type="entry name" value="S1_Rrp5_repeat_hs12_sc9"/>
    <property type="match status" value="1"/>
</dbReference>
<dbReference type="FunFam" id="2.40.50.140:FF:000155">
    <property type="entry name" value="rRNA biogenesis protein RRP5"/>
    <property type="match status" value="1"/>
</dbReference>
<feature type="domain" description="S1 motif" evidence="12">
    <location>
        <begin position="1135"/>
        <end position="1204"/>
    </location>
</feature>
<feature type="region of interest" description="Disordered" evidence="11">
    <location>
        <begin position="1502"/>
        <end position="1537"/>
    </location>
</feature>
<dbReference type="CDD" id="cd05697">
    <property type="entry name" value="S1_Rrp5_repeat_hs5"/>
    <property type="match status" value="1"/>
</dbReference>
<evidence type="ECO:0000256" key="10">
    <source>
        <dbReference type="ARBA" id="ARBA00076674"/>
    </source>
</evidence>
<feature type="compositionally biased region" description="Acidic residues" evidence="11">
    <location>
        <begin position="1434"/>
        <end position="1448"/>
    </location>
</feature>
<dbReference type="FunFam" id="2.40.50.140:FF:000278">
    <property type="entry name" value="rRNA biogenesis protein rrp5"/>
    <property type="match status" value="1"/>
</dbReference>
<sequence>MGPMKRKADLGSVPAKKEKGEKNDRSVKRQRKSDAAEQQPTPSTSKAESAAPKSVFKDEEKAFPRGGASVLTPLEHKQIQIKANQDVLFEQSGQKRSGEHGLSDESSDAGEENEPKAAKKRKSKKSKSAKEAAKNEEAKETKSKADGLSLKNMALGTLVLGQVAEITPQELVLALPNTLVGYVPLTAISDKLNERIEALLKDEEEGKVEDEADFEDVALQDMFTVGQYLRACVTSTSEDAAPGATATKAKRRIELSIHPRLVNRGIEKSNLVANSMIQASVISNEDHGLIMDLGLEETQLRGFLGKKELSPSVEFEKVQEGAVFMCLASGLNADGRIAKLSANLHKIGNTKKGNTLTEAPTIDVFLPGTAVDLLITDLSQTTITGKLLGLMDATADIIHSGAAEKATDLTEKYKAGSKIKARIIFTHEESDMKKVGVSILDHVLSLSTRMSGKPKERKAPLDVVPVSSFVQEAKVIKVEPVLGVFFDLGVRDVVGYAHVSKLADAKVDTPSELAGPFQLASKHKARVVGYNAFDGMIQLSLQEKILAQPFLRLEDIKLGQVVKGKVQKLFADKTGSTAVIVHLADGIYGFVSEIHLADVRLQHPERKFREDTSVTARVLSINPERNQIQLTLKKSLVNSDMEPWHDYTKLTLGATGPGTLVNVKPGGALVQFYGQLRAWLPAAEMSEAYIADATRHFTKGQTVNVRVISLNPEEGRTIVSCKDPAAIDVDKATKFQDLSLGDIVKGTVIEKGVDSTTVDLGHGVKGVLRIGQLTDGSEKKDKATLSRIRVGGPVEDLVVLDKHAKSRTVTLSNKPSLRKAAQAGTLVKQFEDIKAGDTLQGFVRGILPDKVFVEFGGNVSAALFKSQLTDDMLLAPNFGLRKDQSITARVTHVDAGKRLFWLSMRTDATIKEETKGKSSLSAEPLVDPIDEKVKSTADLELGTSLSVRVRSAKSTQINVRISENIQGRIHVSESFNSWEDIKDRKQPSAQFHQGDILQVKVLGIHDARNYRFLPITHRQSKNQIFDLTMKDDINTEADLLNLDKIKEGDSFVAFINNVAKQHVWVNLSANVRGRVDLYDLTDDLSLIGDVEQNFPVGSALKVRVKAVDVATGRLDLTAATNPSAKNIALEDLKKGLVLPARVTKLHDSHIVVQINSNLAGPIYLEQLADDYDKAKPSEFKIGEVIRVCVTNIDVPNKKVYLSARPSRVLSSSLPVRDAEIEDRSELEVGQVVRGFIKRIDHNAIYVRIGAKVDAMVRVAHLSDAYIKDWKPTFQIDQLVIGKIISNDDDHKNPQMSLKKSIVEGDYVKPLTFQDVKAGEIVTAKVRHVVDYGVFLVVDNSDNVSGICHISQLADKMVAAEKVKELYKVGDAVKAKVLKVEPVQRKISFSLKYSAVKGDVGDDDEDMEDASDAGDVSDNDEDMEDASDASVQYLEDSDDEEELDIDEDADMRSVKSAEEEDDSVSEKNSDSETEEAPAKSSAAGLSTSGFDWTGATLDFTDRKAASDDDSDANAGKKKKKSKKVVIKEDRTGDLDAKGPQSVADFERMLLGQPNSAEHWVRYMVFQRELNEIEKARQIARRALATMNQREEKERLDVWTALLHLENDFSSNDVVEETFKEACQNNDPREMHERMIKIYISSGKLDKVDSLYQTMAKNKSFKPDPNFWLSYATFLMTTISPPSQTRARALLSRATQSVPSPQHRYLTQKFAALEFKSPNGDAERGRTIFEGLVSTWPKKWDIWDVYIAQEVSHGGEENVRQLFERMVKAKGLKKRRADDVFRRWKEWEERVGSKDGVKKVKALEVEWNEKREEGGDE</sequence>
<feature type="compositionally biased region" description="Acidic residues" evidence="11">
    <location>
        <begin position="1400"/>
        <end position="1426"/>
    </location>
</feature>
<evidence type="ECO:0000256" key="8">
    <source>
        <dbReference type="ARBA" id="ARBA00055575"/>
    </source>
</evidence>
<dbReference type="InterPro" id="IPR003107">
    <property type="entry name" value="HAT"/>
</dbReference>
<proteinExistence type="predicted"/>
<feature type="domain" description="S1 motif" evidence="12">
    <location>
        <begin position="836"/>
        <end position="905"/>
    </location>
</feature>
<dbReference type="CDD" id="cd05702">
    <property type="entry name" value="S1_Rrp5_repeat_hs11_sc8"/>
    <property type="match status" value="1"/>
</dbReference>
<dbReference type="Proteomes" id="UP000799753">
    <property type="component" value="Unassembled WGS sequence"/>
</dbReference>
<dbReference type="CDD" id="cd04461">
    <property type="entry name" value="S1_Rrp5_repeat_hs8_sc7"/>
    <property type="match status" value="1"/>
</dbReference>
<dbReference type="OrthoDB" id="412781at2759"/>
<dbReference type="FunFam" id="2.40.50.140:FF:000279">
    <property type="entry name" value="rRNA biogenesis protein rrp5"/>
    <property type="match status" value="1"/>
</dbReference>
<name>A0A6A6SEM3_9PLEO</name>
<dbReference type="SMART" id="SM00316">
    <property type="entry name" value="S1"/>
    <property type="match status" value="12"/>
</dbReference>
<evidence type="ECO:0000256" key="2">
    <source>
        <dbReference type="ARBA" id="ARBA00004604"/>
    </source>
</evidence>
<dbReference type="FunFam" id="2.40.50.140:FF:000103">
    <property type="entry name" value="protein RRP5 homolog"/>
    <property type="match status" value="3"/>
</dbReference>
<dbReference type="InterPro" id="IPR003029">
    <property type="entry name" value="S1_domain"/>
</dbReference>
<dbReference type="Gene3D" id="2.40.50.140">
    <property type="entry name" value="Nucleic acid-binding proteins"/>
    <property type="match status" value="11"/>
</dbReference>
<comment type="function">
    <text evidence="1">Component of the cleavage factor IA (CFIA) complex, which is involved in the endonucleolytic cleavage during polyadenylation-dependent pre-mRNA 3'-end formation.</text>
</comment>
<dbReference type="EMBL" id="MU006776">
    <property type="protein sequence ID" value="KAF2646345.1"/>
    <property type="molecule type" value="Genomic_DNA"/>
</dbReference>
<evidence type="ECO:0000256" key="3">
    <source>
        <dbReference type="ARBA" id="ARBA00022517"/>
    </source>
</evidence>
<dbReference type="Pfam" id="PF00575">
    <property type="entry name" value="S1"/>
    <property type="match status" value="4"/>
</dbReference>
<evidence type="ECO:0000256" key="5">
    <source>
        <dbReference type="ARBA" id="ARBA00022553"/>
    </source>
</evidence>
<dbReference type="CDD" id="cd05698">
    <property type="entry name" value="S1_Rrp5_repeat_hs6_sc5"/>
    <property type="match status" value="1"/>
</dbReference>
<dbReference type="Pfam" id="PF05843">
    <property type="entry name" value="Suf"/>
    <property type="match status" value="1"/>
</dbReference>
<dbReference type="InterPro" id="IPR057302">
    <property type="entry name" value="Rrp5_S1"/>
</dbReference>
<dbReference type="Gene3D" id="1.25.40.10">
    <property type="entry name" value="Tetratricopeptide repeat domain"/>
    <property type="match status" value="1"/>
</dbReference>
<keyword evidence="5" id="KW-0597">Phosphoprotein</keyword>
<feature type="compositionally biased region" description="Basic and acidic residues" evidence="11">
    <location>
        <begin position="128"/>
        <end position="144"/>
    </location>
</feature>
<dbReference type="InterPro" id="IPR012340">
    <property type="entry name" value="NA-bd_OB-fold"/>
</dbReference>
<reference evidence="13" key="1">
    <citation type="journal article" date="2020" name="Stud. Mycol.">
        <title>101 Dothideomycetes genomes: a test case for predicting lifestyles and emergence of pathogens.</title>
        <authorList>
            <person name="Haridas S."/>
            <person name="Albert R."/>
            <person name="Binder M."/>
            <person name="Bloem J."/>
            <person name="Labutti K."/>
            <person name="Salamov A."/>
            <person name="Andreopoulos B."/>
            <person name="Baker S."/>
            <person name="Barry K."/>
            <person name="Bills G."/>
            <person name="Bluhm B."/>
            <person name="Cannon C."/>
            <person name="Castanera R."/>
            <person name="Culley D."/>
            <person name="Daum C."/>
            <person name="Ezra D."/>
            <person name="Gonzalez J."/>
            <person name="Henrissat B."/>
            <person name="Kuo A."/>
            <person name="Liang C."/>
            <person name="Lipzen A."/>
            <person name="Lutzoni F."/>
            <person name="Magnuson J."/>
            <person name="Mondo S."/>
            <person name="Nolan M."/>
            <person name="Ohm R."/>
            <person name="Pangilinan J."/>
            <person name="Park H.-J."/>
            <person name="Ramirez L."/>
            <person name="Alfaro M."/>
            <person name="Sun H."/>
            <person name="Tritt A."/>
            <person name="Yoshinaga Y."/>
            <person name="Zwiers L.-H."/>
            <person name="Turgeon B."/>
            <person name="Goodwin S."/>
            <person name="Spatafora J."/>
            <person name="Crous P."/>
            <person name="Grigoriev I."/>
        </authorList>
    </citation>
    <scope>NUCLEOTIDE SEQUENCE</scope>
    <source>
        <strain evidence="13">CBS 473.64</strain>
    </source>
</reference>
<evidence type="ECO:0000256" key="9">
    <source>
        <dbReference type="ARBA" id="ARBA00073619"/>
    </source>
</evidence>
<dbReference type="SUPFAM" id="SSF48452">
    <property type="entry name" value="TPR-like"/>
    <property type="match status" value="2"/>
</dbReference>
<dbReference type="SMART" id="SM00386">
    <property type="entry name" value="HAT"/>
    <property type="match status" value="6"/>
</dbReference>
<dbReference type="GO" id="GO:0032040">
    <property type="term" value="C:small-subunit processome"/>
    <property type="evidence" value="ECO:0007669"/>
    <property type="project" value="TreeGrafter"/>
</dbReference>
<dbReference type="GO" id="GO:0006364">
    <property type="term" value="P:rRNA processing"/>
    <property type="evidence" value="ECO:0007669"/>
    <property type="project" value="UniProtKB-KW"/>
</dbReference>
<comment type="subcellular location">
    <subcellularLocation>
        <location evidence="2">Nucleus</location>
        <location evidence="2">Nucleolus</location>
    </subcellularLocation>
</comment>
<evidence type="ECO:0000313" key="13">
    <source>
        <dbReference type="EMBL" id="KAF2646345.1"/>
    </source>
</evidence>
<feature type="compositionally biased region" description="Basic and acidic residues" evidence="11">
    <location>
        <begin position="15"/>
        <end position="35"/>
    </location>
</feature>
<feature type="compositionally biased region" description="Basic residues" evidence="11">
    <location>
        <begin position="1514"/>
        <end position="1523"/>
    </location>
</feature>
<dbReference type="InterPro" id="IPR048058">
    <property type="entry name" value="Rrp5_S1_rpt_hs11_sc8"/>
</dbReference>
<dbReference type="CDD" id="cd05693">
    <property type="entry name" value="S1_Rrp5_repeat_hs1_sc1"/>
    <property type="match status" value="1"/>
</dbReference>
<evidence type="ECO:0000259" key="12">
    <source>
        <dbReference type="PROSITE" id="PS50126"/>
    </source>
</evidence>
<dbReference type="CDD" id="cd05706">
    <property type="entry name" value="S1_Rrp5_repeat_sc10"/>
    <property type="match status" value="1"/>
</dbReference>
<dbReference type="FunFam" id="2.40.50.140:FF:000196">
    <property type="entry name" value="rRNA biogenesis protein RRP5"/>
    <property type="match status" value="1"/>
</dbReference>
<dbReference type="InterPro" id="IPR048059">
    <property type="entry name" value="Rrp5_S1_rpt_hs1_sc1"/>
</dbReference>
<feature type="domain" description="S1 motif" evidence="12">
    <location>
        <begin position="1229"/>
        <end position="1298"/>
    </location>
</feature>
<feature type="domain" description="S1 motif" evidence="12">
    <location>
        <begin position="1318"/>
        <end position="1391"/>
    </location>
</feature>
<feature type="domain" description="S1 motif" evidence="12">
    <location>
        <begin position="653"/>
        <end position="722"/>
    </location>
</feature>
<accession>A0A6A6SEM3</accession>
<feature type="region of interest" description="Disordered" evidence="11">
    <location>
        <begin position="1397"/>
        <end position="1486"/>
    </location>
</feature>
<feature type="domain" description="S1 motif" evidence="12">
    <location>
        <begin position="559"/>
        <end position="633"/>
    </location>
</feature>
<feature type="domain" description="S1 motif" evidence="12">
    <location>
        <begin position="467"/>
        <end position="542"/>
    </location>
</feature>
<keyword evidence="3" id="KW-0690">Ribosome biogenesis</keyword>
<dbReference type="Pfam" id="PF24685">
    <property type="entry name" value="OB_RRP5_4th"/>
    <property type="match status" value="1"/>
</dbReference>
<feature type="region of interest" description="Disordered" evidence="11">
    <location>
        <begin position="1"/>
        <end position="73"/>
    </location>
</feature>
<feature type="domain" description="S1 motif" evidence="12">
    <location>
        <begin position="156"/>
        <end position="258"/>
    </location>
</feature>
<dbReference type="InterPro" id="IPR057301">
    <property type="entry name" value="Rrp5_OB_4th"/>
</dbReference>
<evidence type="ECO:0000256" key="7">
    <source>
        <dbReference type="ARBA" id="ARBA00023242"/>
    </source>
</evidence>
<evidence type="ECO:0000256" key="1">
    <source>
        <dbReference type="ARBA" id="ARBA00002863"/>
    </source>
</evidence>
<feature type="domain" description="S1 motif" evidence="12">
    <location>
        <begin position="741"/>
        <end position="814"/>
    </location>
</feature>
<comment type="function">
    <text evidence="8">Involved in the biogenesis of rRNA. Required for the formation of 18S and 5.8S rRNA.</text>
</comment>
<feature type="compositionally biased region" description="Basic and acidic residues" evidence="11">
    <location>
        <begin position="1524"/>
        <end position="1535"/>
    </location>
</feature>